<comment type="caution">
    <text evidence="2">The sequence shown here is derived from an EMBL/GenBank/DDBJ whole genome shotgun (WGS) entry which is preliminary data.</text>
</comment>
<dbReference type="Proteomes" id="UP000815846">
    <property type="component" value="Unassembled WGS sequence"/>
</dbReference>
<reference evidence="2 3" key="1">
    <citation type="submission" date="2019-08" db="EMBL/GenBank/DDBJ databases">
        <title>Microbe sample from Colwellia echini.</title>
        <authorList>
            <person name="Christiansen L."/>
            <person name="Pathiraja D."/>
            <person name="Schultz-Johansen M."/>
            <person name="Choi I.-G."/>
            <person name="Stougaard P."/>
        </authorList>
    </citation>
    <scope>NUCLEOTIDE SEQUENCE [LARGE SCALE GENOMIC DNA]</scope>
    <source>
        <strain evidence="2 3">A3</strain>
    </source>
</reference>
<feature type="domain" description="GmrSD restriction endonucleases N-terminal" evidence="1">
    <location>
        <begin position="25"/>
        <end position="170"/>
    </location>
</feature>
<dbReference type="PANTHER" id="PTHR39639:SF1">
    <property type="entry name" value="DUF262 DOMAIN-CONTAINING PROTEIN"/>
    <property type="match status" value="1"/>
</dbReference>
<evidence type="ECO:0000313" key="2">
    <source>
        <dbReference type="EMBL" id="TYK64277.1"/>
    </source>
</evidence>
<dbReference type="PANTHER" id="PTHR39639">
    <property type="entry name" value="CHROMOSOME 16, WHOLE GENOME SHOTGUN SEQUENCE"/>
    <property type="match status" value="1"/>
</dbReference>
<dbReference type="Pfam" id="PF03235">
    <property type="entry name" value="GmrSD_N"/>
    <property type="match status" value="1"/>
</dbReference>
<dbReference type="EMBL" id="PJAI02000033">
    <property type="protein sequence ID" value="TYK64277.1"/>
    <property type="molecule type" value="Genomic_DNA"/>
</dbReference>
<evidence type="ECO:0000259" key="1">
    <source>
        <dbReference type="Pfam" id="PF03235"/>
    </source>
</evidence>
<dbReference type="InterPro" id="IPR004919">
    <property type="entry name" value="GmrSD_N"/>
</dbReference>
<organism evidence="2 3">
    <name type="scientific">Colwellia echini</name>
    <dbReference type="NCBI Taxonomy" id="1982103"/>
    <lineage>
        <taxon>Bacteria</taxon>
        <taxon>Pseudomonadati</taxon>
        <taxon>Pseudomonadota</taxon>
        <taxon>Gammaproteobacteria</taxon>
        <taxon>Alteromonadales</taxon>
        <taxon>Colwelliaceae</taxon>
        <taxon>Colwellia</taxon>
    </lineage>
</organism>
<proteinExistence type="predicted"/>
<protein>
    <submittedName>
        <fullName evidence="2">DUF262 domain-containing protein</fullName>
    </submittedName>
</protein>
<keyword evidence="3" id="KW-1185">Reference proteome</keyword>
<name>A0ABY3MSU8_9GAMM</name>
<gene>
    <name evidence="2" type="ORF">CWS31_016585</name>
</gene>
<evidence type="ECO:0000313" key="3">
    <source>
        <dbReference type="Proteomes" id="UP000815846"/>
    </source>
</evidence>
<accession>A0ABY3MSU8</accession>
<sequence>MSFIETNAIKNSTTMMIFAEREEIKLDPPYQRMGDVWTKEKKQLLIDSVLNDYDIPKIYFHIYEREQQTETGITYSVIDGRQRLETIWQFIEGKFNLSDDFEYQRDPSIKMAGLSYEDIAKEHPRIRIQFDSFVLPIVGVRTDDEELIEDMFSRLNEAVPLNAAEKRNAFGGEAVKVIRNVAAMDLFTKKVKFSNKRYQHLEVSSRILLTENSLTENNKIIDTKKVYLDKFASANSGSEQEMSVLFERVVNVVKQMEEVFSDSDEILRSQGNMVLYYLIFRQSLLLNEVDKISRRKLLDFRIELTKNRQDAEENYSESTFEFLEFDRLSQQGTNDASNIRERFRTLAGYLGLSKIEI</sequence>
<dbReference type="RefSeq" id="WP_101343760.1">
    <property type="nucleotide sequence ID" value="NZ_PJAI02000033.1"/>
</dbReference>